<gene>
    <name evidence="3" type="ORF">SAMN04489747_1348</name>
</gene>
<organism evidence="3 4">
    <name type="scientific">Auraticoccus monumenti</name>
    <dbReference type="NCBI Taxonomy" id="675864"/>
    <lineage>
        <taxon>Bacteria</taxon>
        <taxon>Bacillati</taxon>
        <taxon>Actinomycetota</taxon>
        <taxon>Actinomycetes</taxon>
        <taxon>Propionibacteriales</taxon>
        <taxon>Propionibacteriaceae</taxon>
        <taxon>Auraticoccus</taxon>
    </lineage>
</organism>
<dbReference type="STRING" id="675864.SAMN04489747_1348"/>
<dbReference type="InterPro" id="IPR013538">
    <property type="entry name" value="ASHA1/2-like_C"/>
</dbReference>
<dbReference type="Gene3D" id="3.30.530.20">
    <property type="match status" value="1"/>
</dbReference>
<evidence type="ECO:0000313" key="3">
    <source>
        <dbReference type="EMBL" id="SDD60875.1"/>
    </source>
</evidence>
<evidence type="ECO:0000313" key="4">
    <source>
        <dbReference type="Proteomes" id="UP000198546"/>
    </source>
</evidence>
<keyword evidence="4" id="KW-1185">Reference proteome</keyword>
<dbReference type="InterPro" id="IPR023393">
    <property type="entry name" value="START-like_dom_sf"/>
</dbReference>
<dbReference type="AlphaFoldDB" id="A0A1G6W757"/>
<feature type="domain" description="Activator of Hsp90 ATPase homologue 1/2-like C-terminal" evidence="2">
    <location>
        <begin position="25"/>
        <end position="140"/>
    </location>
</feature>
<dbReference type="Proteomes" id="UP000198546">
    <property type="component" value="Chromosome i"/>
</dbReference>
<dbReference type="RefSeq" id="WP_090591789.1">
    <property type="nucleotide sequence ID" value="NZ_LT629688.1"/>
</dbReference>
<dbReference type="OrthoDB" id="8117292at2"/>
<evidence type="ECO:0000256" key="1">
    <source>
        <dbReference type="ARBA" id="ARBA00006817"/>
    </source>
</evidence>
<proteinExistence type="inferred from homology"/>
<dbReference type="EMBL" id="LT629688">
    <property type="protein sequence ID" value="SDD60875.1"/>
    <property type="molecule type" value="Genomic_DNA"/>
</dbReference>
<evidence type="ECO:0000259" key="2">
    <source>
        <dbReference type="Pfam" id="PF08327"/>
    </source>
</evidence>
<accession>A0A1G6W757</accession>
<dbReference type="SUPFAM" id="SSF55961">
    <property type="entry name" value="Bet v1-like"/>
    <property type="match status" value="1"/>
</dbReference>
<comment type="similarity">
    <text evidence="1">Belongs to the AHA1 family.</text>
</comment>
<reference evidence="3 4" key="1">
    <citation type="submission" date="2016-10" db="EMBL/GenBank/DDBJ databases">
        <authorList>
            <person name="de Groot N.N."/>
        </authorList>
    </citation>
    <scope>NUCLEOTIDE SEQUENCE [LARGE SCALE GENOMIC DNA]</scope>
    <source>
        <strain evidence="3 4">MON 2.2</strain>
    </source>
</reference>
<sequence length="167" mass="18313">MNPVPTGQLTRTATGADLVLTRTHRAPVADVWAALTEPERTARWMGPWTGEAGPGRSVELTMTAEEGDPTATVQIEACTPPEHLHVRMVDEYGEWDLEVRLSEADGVTTVELVQHLTEPDQAVDTGPGWEYYVDRFGAALTSAAVPDFDDYHPAMVGYYEERLTSLG</sequence>
<dbReference type="Pfam" id="PF08327">
    <property type="entry name" value="AHSA1"/>
    <property type="match status" value="1"/>
</dbReference>
<name>A0A1G6W757_9ACTN</name>
<dbReference type="CDD" id="cd08899">
    <property type="entry name" value="SRPBCC_CalC_Aha1-like_6"/>
    <property type="match status" value="1"/>
</dbReference>
<protein>
    <submittedName>
        <fullName evidence="3">Uncharacterized conserved protein YndB, AHSA1/START domain</fullName>
    </submittedName>
</protein>